<dbReference type="SUPFAM" id="SSF52058">
    <property type="entry name" value="L domain-like"/>
    <property type="match status" value="1"/>
</dbReference>
<feature type="signal peptide" evidence="1">
    <location>
        <begin position="1"/>
        <end position="19"/>
    </location>
</feature>
<reference evidence="2" key="1">
    <citation type="journal article" date="2023" name="Insect Mol. Biol.">
        <title>Genome sequencing provides insights into the evolution of gene families encoding plant cell wall-degrading enzymes in longhorned beetles.</title>
        <authorList>
            <person name="Shin N.R."/>
            <person name="Okamura Y."/>
            <person name="Kirsch R."/>
            <person name="Pauchet Y."/>
        </authorList>
    </citation>
    <scope>NUCLEOTIDE SEQUENCE</scope>
    <source>
        <strain evidence="2">MMC_N1</strain>
    </source>
</reference>
<organism evidence="2 3">
    <name type="scientific">Molorchus minor</name>
    <dbReference type="NCBI Taxonomy" id="1323400"/>
    <lineage>
        <taxon>Eukaryota</taxon>
        <taxon>Metazoa</taxon>
        <taxon>Ecdysozoa</taxon>
        <taxon>Arthropoda</taxon>
        <taxon>Hexapoda</taxon>
        <taxon>Insecta</taxon>
        <taxon>Pterygota</taxon>
        <taxon>Neoptera</taxon>
        <taxon>Endopterygota</taxon>
        <taxon>Coleoptera</taxon>
        <taxon>Polyphaga</taxon>
        <taxon>Cucujiformia</taxon>
        <taxon>Chrysomeloidea</taxon>
        <taxon>Cerambycidae</taxon>
        <taxon>Lamiinae</taxon>
        <taxon>Monochamini</taxon>
        <taxon>Molorchus</taxon>
    </lineage>
</organism>
<dbReference type="EMBL" id="JAPWTJ010000772">
    <property type="protein sequence ID" value="KAJ8975744.1"/>
    <property type="molecule type" value="Genomic_DNA"/>
</dbReference>
<dbReference type="Proteomes" id="UP001162164">
    <property type="component" value="Unassembled WGS sequence"/>
</dbReference>
<dbReference type="InterPro" id="IPR026906">
    <property type="entry name" value="LRR_5"/>
</dbReference>
<sequence length="346" mass="39279">MSALKTGLLLLILITTACSSTAFQTDYEVTDITNNPEFGCSWYGGSSSRIVCNCKEGAEMFIEKNNIPSLRNIILINIGFVIFDEESIVWYGYKDAENQYEERFDLSIPSLRISVYSSTIELISSHSFKGRINEIIFDQVVIEKISPFAFTNLLQTEKITINNSILKVMDQPFKRFSTEYLELNGVQADIIPSRTFSNVTVYKNLVINNCTFNNIRSGAFSINDPETFQFTNNRVGHFNGEAFKVTSRGSVLFRNNMFGAVDDGAFRGYQFQKKRSTQSRKYGSKKQNQNGTLSLIVPDGRTYKETELHVYVEKNGSLNNRLIRGSSQEQRASEFITSHVVFIEVK</sequence>
<evidence type="ECO:0000313" key="3">
    <source>
        <dbReference type="Proteomes" id="UP001162164"/>
    </source>
</evidence>
<name>A0ABQ9JDR1_9CUCU</name>
<evidence type="ECO:0000313" key="2">
    <source>
        <dbReference type="EMBL" id="KAJ8975744.1"/>
    </source>
</evidence>
<keyword evidence="1" id="KW-0732">Signal</keyword>
<keyword evidence="3" id="KW-1185">Reference proteome</keyword>
<evidence type="ECO:0000256" key="1">
    <source>
        <dbReference type="SAM" id="SignalP"/>
    </source>
</evidence>
<evidence type="ECO:0008006" key="4">
    <source>
        <dbReference type="Google" id="ProtNLM"/>
    </source>
</evidence>
<dbReference type="InterPro" id="IPR032675">
    <property type="entry name" value="LRR_dom_sf"/>
</dbReference>
<feature type="chain" id="PRO_5046300932" description="Adhesin-like protein" evidence="1">
    <location>
        <begin position="20"/>
        <end position="346"/>
    </location>
</feature>
<gene>
    <name evidence="2" type="ORF">NQ317_015366</name>
</gene>
<comment type="caution">
    <text evidence="2">The sequence shown here is derived from an EMBL/GenBank/DDBJ whole genome shotgun (WGS) entry which is preliminary data.</text>
</comment>
<proteinExistence type="predicted"/>
<dbReference type="PROSITE" id="PS51257">
    <property type="entry name" value="PROKAR_LIPOPROTEIN"/>
    <property type="match status" value="1"/>
</dbReference>
<protein>
    <recommendedName>
        <fullName evidence="4">Adhesin-like protein</fullName>
    </recommendedName>
</protein>
<dbReference type="Pfam" id="PF13306">
    <property type="entry name" value="LRR_5"/>
    <property type="match status" value="1"/>
</dbReference>
<accession>A0ABQ9JDR1</accession>
<dbReference type="Gene3D" id="3.80.10.10">
    <property type="entry name" value="Ribonuclease Inhibitor"/>
    <property type="match status" value="1"/>
</dbReference>